<evidence type="ECO:0000313" key="6">
    <source>
        <dbReference type="EMBL" id="GAA0588526.1"/>
    </source>
</evidence>
<accession>A0ABN1FDH6</accession>
<dbReference type="SUPFAM" id="SSF51735">
    <property type="entry name" value="NAD(P)-binding Rossmann-fold domains"/>
    <property type="match status" value="1"/>
</dbReference>
<dbReference type="Pfam" id="PF00389">
    <property type="entry name" value="2-Hacid_dh"/>
    <property type="match status" value="1"/>
</dbReference>
<dbReference type="InterPro" id="IPR006140">
    <property type="entry name" value="D-isomer_DH_NAD-bd"/>
</dbReference>
<keyword evidence="7" id="KW-1185">Reference proteome</keyword>
<dbReference type="InterPro" id="IPR036291">
    <property type="entry name" value="NAD(P)-bd_dom_sf"/>
</dbReference>
<evidence type="ECO:0000256" key="3">
    <source>
        <dbReference type="RuleBase" id="RU003719"/>
    </source>
</evidence>
<name>A0ABN1FDH6_9BACI</name>
<evidence type="ECO:0000313" key="7">
    <source>
        <dbReference type="Proteomes" id="UP001500866"/>
    </source>
</evidence>
<dbReference type="Gene3D" id="3.40.50.720">
    <property type="entry name" value="NAD(P)-binding Rossmann-like Domain"/>
    <property type="match status" value="2"/>
</dbReference>
<comment type="caution">
    <text evidence="6">The sequence shown here is derived from an EMBL/GenBank/DDBJ whole genome shotgun (WGS) entry which is preliminary data.</text>
</comment>
<evidence type="ECO:0000256" key="2">
    <source>
        <dbReference type="ARBA" id="ARBA00023002"/>
    </source>
</evidence>
<dbReference type="SUPFAM" id="SSF52283">
    <property type="entry name" value="Formate/glycerate dehydrogenase catalytic domain-like"/>
    <property type="match status" value="1"/>
</dbReference>
<evidence type="ECO:0000256" key="1">
    <source>
        <dbReference type="ARBA" id="ARBA00005854"/>
    </source>
</evidence>
<dbReference type="EMBL" id="BAAADS010000001">
    <property type="protein sequence ID" value="GAA0588526.1"/>
    <property type="molecule type" value="Genomic_DNA"/>
</dbReference>
<feature type="domain" description="D-isomer specific 2-hydroxyacid dehydrogenase catalytic" evidence="4">
    <location>
        <begin position="14"/>
        <end position="319"/>
    </location>
</feature>
<gene>
    <name evidence="6" type="ORF">GCM10009001_00490</name>
</gene>
<feature type="domain" description="D-isomer specific 2-hydroxyacid dehydrogenase NAD-binding" evidence="5">
    <location>
        <begin position="110"/>
        <end position="288"/>
    </location>
</feature>
<dbReference type="Proteomes" id="UP001500866">
    <property type="component" value="Unassembled WGS sequence"/>
</dbReference>
<reference evidence="6 7" key="1">
    <citation type="journal article" date="2019" name="Int. J. Syst. Evol. Microbiol.">
        <title>The Global Catalogue of Microorganisms (GCM) 10K type strain sequencing project: providing services to taxonomists for standard genome sequencing and annotation.</title>
        <authorList>
            <consortium name="The Broad Institute Genomics Platform"/>
            <consortium name="The Broad Institute Genome Sequencing Center for Infectious Disease"/>
            <person name="Wu L."/>
            <person name="Ma J."/>
        </authorList>
    </citation>
    <scope>NUCLEOTIDE SEQUENCE [LARGE SCALE GENOMIC DNA]</scope>
    <source>
        <strain evidence="6 7">JCM 15395</strain>
    </source>
</reference>
<dbReference type="Pfam" id="PF02826">
    <property type="entry name" value="2-Hacid_dh_C"/>
    <property type="match status" value="1"/>
</dbReference>
<dbReference type="PANTHER" id="PTHR10996:SF283">
    <property type="entry name" value="GLYOXYLATE_HYDROXYPYRUVATE REDUCTASE B"/>
    <property type="match status" value="1"/>
</dbReference>
<dbReference type="InterPro" id="IPR050223">
    <property type="entry name" value="D-isomer_2-hydroxyacid_DH"/>
</dbReference>
<evidence type="ECO:0000259" key="4">
    <source>
        <dbReference type="Pfam" id="PF00389"/>
    </source>
</evidence>
<organism evidence="6 7">
    <name type="scientific">Virgibacillus siamensis</name>
    <dbReference type="NCBI Taxonomy" id="480071"/>
    <lineage>
        <taxon>Bacteria</taxon>
        <taxon>Bacillati</taxon>
        <taxon>Bacillota</taxon>
        <taxon>Bacilli</taxon>
        <taxon>Bacillales</taxon>
        <taxon>Bacillaceae</taxon>
        <taxon>Virgibacillus</taxon>
    </lineage>
</organism>
<protein>
    <submittedName>
        <fullName evidence="6">D-glycerate dehydrogenase</fullName>
    </submittedName>
</protein>
<proteinExistence type="inferred from homology"/>
<sequence>MKPVIYVTRKIPECLLEPYQGQFAFRMWEKSEEPIPRDVLMEEVKDADGLLCLLTEQIDRDLLDQAERLKIVANMAVGFDNVDIAAAAEKGITVTNTPDVLTATTADLTFALLMASARRIVEASAYIKKDAWENWSPYLLAGADIHHKTIGIVGMGRIGQAVGRRAKGFDMDVFYHARSRKPDAEREIDAVYKDLDELLAEADFVVCLVPLTDETEHLFDREAFKKMKRSAVFVNVSRGGTVDEDALYDALTDGTIRAAGLDVFKGEPIGADHQLVQLENVVALPHIGSASEETRSKMLKLCLDNLAAVFNGDEALTPVKVK</sequence>
<dbReference type="RefSeq" id="WP_343809190.1">
    <property type="nucleotide sequence ID" value="NZ_BAAADS010000001.1"/>
</dbReference>
<evidence type="ECO:0000259" key="5">
    <source>
        <dbReference type="Pfam" id="PF02826"/>
    </source>
</evidence>
<dbReference type="CDD" id="cd05301">
    <property type="entry name" value="GDH"/>
    <property type="match status" value="1"/>
</dbReference>
<dbReference type="InterPro" id="IPR006139">
    <property type="entry name" value="D-isomer_2_OHA_DH_cat_dom"/>
</dbReference>
<dbReference type="PANTHER" id="PTHR10996">
    <property type="entry name" value="2-HYDROXYACID DEHYDROGENASE-RELATED"/>
    <property type="match status" value="1"/>
</dbReference>
<keyword evidence="2 3" id="KW-0560">Oxidoreductase</keyword>
<comment type="similarity">
    <text evidence="1 3">Belongs to the D-isomer specific 2-hydroxyacid dehydrogenase family.</text>
</comment>